<dbReference type="InterPro" id="IPR029787">
    <property type="entry name" value="Nucleotide_cyclase"/>
</dbReference>
<dbReference type="InParanoid" id="A0A3A9J8J3"/>
<comment type="caution">
    <text evidence="4">The sequence shown here is derived from an EMBL/GenBank/DDBJ whole genome shotgun (WGS) entry which is preliminary data.</text>
</comment>
<dbReference type="PANTHER" id="PTHR44757:SF2">
    <property type="entry name" value="BIOFILM ARCHITECTURE MAINTENANCE PROTEIN MBAA"/>
    <property type="match status" value="1"/>
</dbReference>
<evidence type="ECO:0000259" key="3">
    <source>
        <dbReference type="PROSITE" id="PS50887"/>
    </source>
</evidence>
<dbReference type="FunCoup" id="A0A3A9J8J3">
    <property type="interactions" value="325"/>
</dbReference>
<proteinExistence type="predicted"/>
<reference evidence="4 7" key="1">
    <citation type="submission" date="2018-09" db="EMBL/GenBank/DDBJ databases">
        <title>Roseomonas sp. nov., isolated from feces of Tibetan antelopes in the Qinghai-Tibet plateau, China.</title>
        <authorList>
            <person name="Tian Z."/>
        </authorList>
    </citation>
    <scope>NUCLEOTIDE SEQUENCE [LARGE SCALE GENOMIC DNA]</scope>
    <source>
        <strain evidence="5 6">Z23</strain>
        <strain evidence="4 7">Z24</strain>
    </source>
</reference>
<dbReference type="SUPFAM" id="SSF55073">
    <property type="entry name" value="Nucleotide cyclase"/>
    <property type="match status" value="1"/>
</dbReference>
<dbReference type="AlphaFoldDB" id="A0A3A9J8J3"/>
<dbReference type="RefSeq" id="WP_120638856.1">
    <property type="nucleotide sequence ID" value="NZ_RAQU01000078.1"/>
</dbReference>
<keyword evidence="1" id="KW-0175">Coiled coil</keyword>
<evidence type="ECO:0000313" key="4">
    <source>
        <dbReference type="EMBL" id="RKK03597.1"/>
    </source>
</evidence>
<dbReference type="PANTHER" id="PTHR44757">
    <property type="entry name" value="DIGUANYLATE CYCLASE DGCP"/>
    <property type="match status" value="1"/>
</dbReference>
<dbReference type="NCBIfam" id="TIGR00254">
    <property type="entry name" value="GGDEF"/>
    <property type="match status" value="1"/>
</dbReference>
<dbReference type="EMBL" id="RAQU01000078">
    <property type="protein sequence ID" value="RKK03597.1"/>
    <property type="molecule type" value="Genomic_DNA"/>
</dbReference>
<dbReference type="Proteomes" id="UP000274097">
    <property type="component" value="Unassembled WGS sequence"/>
</dbReference>
<dbReference type="OrthoDB" id="9793210at2"/>
<dbReference type="Pfam" id="PF00563">
    <property type="entry name" value="EAL"/>
    <property type="match status" value="1"/>
</dbReference>
<dbReference type="PROSITE" id="PS50883">
    <property type="entry name" value="EAL"/>
    <property type="match status" value="1"/>
</dbReference>
<organism evidence="4 7">
    <name type="scientific">Teichococcus wenyumeiae</name>
    <dbReference type="NCBI Taxonomy" id="2478470"/>
    <lineage>
        <taxon>Bacteria</taxon>
        <taxon>Pseudomonadati</taxon>
        <taxon>Pseudomonadota</taxon>
        <taxon>Alphaproteobacteria</taxon>
        <taxon>Acetobacterales</taxon>
        <taxon>Roseomonadaceae</taxon>
        <taxon>Roseomonas</taxon>
    </lineage>
</organism>
<dbReference type="SMART" id="SM00267">
    <property type="entry name" value="GGDEF"/>
    <property type="match status" value="1"/>
</dbReference>
<dbReference type="Proteomes" id="UP000278036">
    <property type="component" value="Unassembled WGS sequence"/>
</dbReference>
<accession>A0A3A9J8J3</accession>
<dbReference type="Gene3D" id="3.20.20.450">
    <property type="entry name" value="EAL domain"/>
    <property type="match status" value="1"/>
</dbReference>
<evidence type="ECO:0000259" key="2">
    <source>
        <dbReference type="PROSITE" id="PS50883"/>
    </source>
</evidence>
<dbReference type="Pfam" id="PF00990">
    <property type="entry name" value="GGDEF"/>
    <property type="match status" value="1"/>
</dbReference>
<feature type="domain" description="EAL" evidence="2">
    <location>
        <begin position="251"/>
        <end position="501"/>
    </location>
</feature>
<dbReference type="InterPro" id="IPR052155">
    <property type="entry name" value="Biofilm_reg_signaling"/>
</dbReference>
<keyword evidence="6" id="KW-1185">Reference proteome</keyword>
<gene>
    <name evidence="4" type="ORF">D6Z83_13685</name>
    <name evidence="5" type="ORF">EBE87_01535</name>
</gene>
<dbReference type="InterPro" id="IPR001633">
    <property type="entry name" value="EAL_dom"/>
</dbReference>
<dbReference type="EMBL" id="RFLX01000001">
    <property type="protein sequence ID" value="RMI27083.1"/>
    <property type="molecule type" value="Genomic_DNA"/>
</dbReference>
<dbReference type="PROSITE" id="PS50887">
    <property type="entry name" value="GGDEF"/>
    <property type="match status" value="1"/>
</dbReference>
<feature type="domain" description="GGDEF" evidence="3">
    <location>
        <begin position="109"/>
        <end position="242"/>
    </location>
</feature>
<dbReference type="CDD" id="cd01949">
    <property type="entry name" value="GGDEF"/>
    <property type="match status" value="1"/>
</dbReference>
<evidence type="ECO:0000256" key="1">
    <source>
        <dbReference type="SAM" id="Coils"/>
    </source>
</evidence>
<dbReference type="InterPro" id="IPR043128">
    <property type="entry name" value="Rev_trsase/Diguanyl_cyclase"/>
</dbReference>
<dbReference type="CDD" id="cd01948">
    <property type="entry name" value="EAL"/>
    <property type="match status" value="1"/>
</dbReference>
<name>A0A3A9J8J3_9PROT</name>
<evidence type="ECO:0000313" key="6">
    <source>
        <dbReference type="Proteomes" id="UP000274097"/>
    </source>
</evidence>
<dbReference type="InterPro" id="IPR035919">
    <property type="entry name" value="EAL_sf"/>
</dbReference>
<dbReference type="InterPro" id="IPR000160">
    <property type="entry name" value="GGDEF_dom"/>
</dbReference>
<evidence type="ECO:0000313" key="7">
    <source>
        <dbReference type="Proteomes" id="UP000278036"/>
    </source>
</evidence>
<dbReference type="SUPFAM" id="SSF141868">
    <property type="entry name" value="EAL domain-like"/>
    <property type="match status" value="1"/>
</dbReference>
<protein>
    <submittedName>
        <fullName evidence="4">EAL domain-containing protein</fullName>
    </submittedName>
</protein>
<dbReference type="FunFam" id="3.20.20.450:FF:000001">
    <property type="entry name" value="Cyclic di-GMP phosphodiesterase yahA"/>
    <property type="match status" value="1"/>
</dbReference>
<dbReference type="SMART" id="SM00052">
    <property type="entry name" value="EAL"/>
    <property type="match status" value="1"/>
</dbReference>
<feature type="coiled-coil region" evidence="1">
    <location>
        <begin position="16"/>
        <end position="86"/>
    </location>
</feature>
<dbReference type="Gene3D" id="3.30.70.270">
    <property type="match status" value="1"/>
</dbReference>
<sequence length="507" mass="56414">MSLDAGLSPTALLDRVRRLERRLLRQNSAREQAERLLEQKSLELYEVNRSLIQLNASLEQRVEERTRELERERQRAEEQAHRDSLTGLPNRLMFRKHMRHALSQAAAGSRVGVLYLDLDGFKHVNDTLGHPVGDDLLRAVARRLLRDTRQADLVARLGGDEFALVQMNLPQPEAGGALAEWLIRAIQEPFTIGPHQILVGTSIGFATADAAGADADALLRDADIALYAAKAAGRGTWRAFRPDMDARMQARRQLETDLRCAMAARQFEVFYQPLLQAGSGELAGFEALLRWNHPERGRVPPAEFIPLAGEIGLIRPLGAWVLRKACQDAAQWPVPLKIAVNLSPVQFTRGQLVAEVEEALATSRLAPDRLELEITESLLLRNSDATLEILHRLRALGVQISMDDFGTGYSSLSYLHRFPFDKIKIDQSFIRTLAEGKGSLEIIRAVVGLGRALSMKVLAEGVETPEQLATLRAEGCDEVQGYLFSQPASLQETWRTIALNGSRRARA</sequence>
<evidence type="ECO:0000313" key="5">
    <source>
        <dbReference type="EMBL" id="RMI27083.1"/>
    </source>
</evidence>